<dbReference type="Gene3D" id="3.20.20.70">
    <property type="entry name" value="Aldolase class I"/>
    <property type="match status" value="1"/>
</dbReference>
<evidence type="ECO:0000313" key="5">
    <source>
        <dbReference type="Proteomes" id="UP000198372"/>
    </source>
</evidence>
<evidence type="ECO:0000256" key="3">
    <source>
        <dbReference type="ARBA" id="ARBA00023002"/>
    </source>
</evidence>
<keyword evidence="1" id="KW-0285">Flavoprotein</keyword>
<dbReference type="Pfam" id="PF03060">
    <property type="entry name" value="NMO"/>
    <property type="match status" value="1"/>
</dbReference>
<dbReference type="InterPro" id="IPR013785">
    <property type="entry name" value="Aldolase_TIM"/>
</dbReference>
<dbReference type="SUPFAM" id="SSF51412">
    <property type="entry name" value="Inosine monophosphate dehydrogenase (IMPDH)"/>
    <property type="match status" value="1"/>
</dbReference>
<accession>A0A238FBD3</accession>
<organism evidence="4 5">
    <name type="scientific">Microbotryum intermedium</name>
    <dbReference type="NCBI Taxonomy" id="269621"/>
    <lineage>
        <taxon>Eukaryota</taxon>
        <taxon>Fungi</taxon>
        <taxon>Dikarya</taxon>
        <taxon>Basidiomycota</taxon>
        <taxon>Pucciniomycotina</taxon>
        <taxon>Microbotryomycetes</taxon>
        <taxon>Microbotryales</taxon>
        <taxon>Microbotryaceae</taxon>
        <taxon>Microbotryum</taxon>
    </lineage>
</organism>
<dbReference type="PANTHER" id="PTHR32332">
    <property type="entry name" value="2-NITROPROPANE DIOXYGENASE"/>
    <property type="match status" value="1"/>
</dbReference>
<dbReference type="AlphaFoldDB" id="A0A238FBD3"/>
<dbReference type="CDD" id="cd04730">
    <property type="entry name" value="NPD_like"/>
    <property type="match status" value="1"/>
</dbReference>
<protein>
    <submittedName>
        <fullName evidence="4">BQ2448_2421 protein</fullName>
    </submittedName>
</protein>
<gene>
    <name evidence="4" type="ORF">BQ2448_2421</name>
</gene>
<proteinExistence type="predicted"/>
<name>A0A238FBD3_9BASI</name>
<keyword evidence="5" id="KW-1185">Reference proteome</keyword>
<evidence type="ECO:0000256" key="1">
    <source>
        <dbReference type="ARBA" id="ARBA00022630"/>
    </source>
</evidence>
<dbReference type="Proteomes" id="UP000198372">
    <property type="component" value="Unassembled WGS sequence"/>
</dbReference>
<keyword evidence="3" id="KW-0560">Oxidoreductase</keyword>
<evidence type="ECO:0000256" key="2">
    <source>
        <dbReference type="ARBA" id="ARBA00022643"/>
    </source>
</evidence>
<keyword evidence="2" id="KW-0288">FMN</keyword>
<dbReference type="PANTHER" id="PTHR32332:SF31">
    <property type="entry name" value="2-NITROPROPANE DIOXYGENASE FAMILY, PUTATIVE (AFU_ORTHOLOGUE AFUA_2G09850)-RELATED"/>
    <property type="match status" value="1"/>
</dbReference>
<dbReference type="GO" id="GO:0018580">
    <property type="term" value="F:nitronate monooxygenase activity"/>
    <property type="evidence" value="ECO:0007669"/>
    <property type="project" value="InterPro"/>
</dbReference>
<reference evidence="5" key="1">
    <citation type="submission" date="2016-09" db="EMBL/GenBank/DDBJ databases">
        <authorList>
            <person name="Jeantristanb JTB J.-T."/>
            <person name="Ricardo R."/>
        </authorList>
    </citation>
    <scope>NUCLEOTIDE SEQUENCE [LARGE SCALE GENOMIC DNA]</scope>
</reference>
<evidence type="ECO:0000313" key="4">
    <source>
        <dbReference type="EMBL" id="SCV69401.1"/>
    </source>
</evidence>
<dbReference type="InterPro" id="IPR004136">
    <property type="entry name" value="NMO"/>
</dbReference>
<dbReference type="STRING" id="269621.A0A238FBD3"/>
<dbReference type="EMBL" id="FMSP01000004">
    <property type="protein sequence ID" value="SCV69401.1"/>
    <property type="molecule type" value="Genomic_DNA"/>
</dbReference>
<dbReference type="OrthoDB" id="2349068at2759"/>
<sequence>MRTALTDVLGIKYPIVVAPMAGAAGGLLASAAIQSGAFGLIAGGHTPVQELQKQIILAREALGLGKEDASPFGIGLICWKFEPEHGEPDKAQAFLETIIEAKVKGVWLSFGAEVEKWVGRIRKMEKEAMEKEAMEKEERDGVEEAKRRTRMRVFVAGGCVDEVLQIKEWEGVDIVAAQGIESGGHGPTYKVGLPIISFVPTVASQFAPTVPSAPLLLGSGGIATGAQLVAVLALGASGAVIGTAFLPTVEATYSIGQKKRIISAKGEETVRSMNFDHARGTLGWGEHVDGRGLRNLTTEESIEDVSSEEGMRRYTEAVKQDDTKRIIVWAGTSVSLVGQDSQGGDFAKTETIIKRIVGEAEEAIQRVARLEET</sequence>